<protein>
    <submittedName>
        <fullName evidence="1">Uncharacterized protein</fullName>
    </submittedName>
</protein>
<dbReference type="EMBL" id="LHQM01000003">
    <property type="protein sequence ID" value="KPJ23176.1"/>
    <property type="molecule type" value="Genomic_DNA"/>
</dbReference>
<proteinExistence type="predicted"/>
<dbReference type="PATRIC" id="fig|119224.3.peg.869"/>
<accession>A0A0P6S993</accession>
<dbReference type="AlphaFoldDB" id="A0A0P6S993"/>
<reference evidence="1 2" key="1">
    <citation type="submission" date="2015-08" db="EMBL/GenBank/DDBJ databases">
        <title>Genome sequence of Streptococcus phocae subsp. phocae ATCC 51973T isolated from liver specimen obtained from seal.</title>
        <authorList>
            <person name="Avendano-Herrera R."/>
        </authorList>
    </citation>
    <scope>NUCLEOTIDE SEQUENCE [LARGE SCALE GENOMIC DNA]</scope>
    <source>
        <strain evidence="1 2">ATCC 51973</strain>
    </source>
</reference>
<dbReference type="Proteomes" id="UP000049578">
    <property type="component" value="Unassembled WGS sequence"/>
</dbReference>
<dbReference type="STRING" id="119224.AKK44_00700"/>
<comment type="caution">
    <text evidence="1">The sequence shown here is derived from an EMBL/GenBank/DDBJ whole genome shotgun (WGS) entry which is preliminary data.</text>
</comment>
<evidence type="ECO:0000313" key="1">
    <source>
        <dbReference type="EMBL" id="KPJ23176.1"/>
    </source>
</evidence>
<keyword evidence="2" id="KW-1185">Reference proteome</keyword>
<organism evidence="1 2">
    <name type="scientific">Streptococcus phocae</name>
    <dbReference type="NCBI Taxonomy" id="119224"/>
    <lineage>
        <taxon>Bacteria</taxon>
        <taxon>Bacillati</taxon>
        <taxon>Bacillota</taxon>
        <taxon>Bacilli</taxon>
        <taxon>Lactobacillales</taxon>
        <taxon>Streptococcaceae</taxon>
        <taxon>Streptococcus</taxon>
    </lineage>
</organism>
<gene>
    <name evidence="1" type="ORF">AKK44_00700</name>
</gene>
<name>A0A0P6S993_9STRE</name>
<dbReference type="RefSeq" id="WP_054278083.1">
    <property type="nucleotide sequence ID" value="NZ_LHQM01000003.1"/>
</dbReference>
<evidence type="ECO:0000313" key="2">
    <source>
        <dbReference type="Proteomes" id="UP000049578"/>
    </source>
</evidence>
<sequence length="70" mass="8430">MGKFNYYRIKRPQKTDKDEEVIIFENLIDDIQAVQILVRNQIIDLVILHPFQKFYYSIPDNYLGEKLIVL</sequence>